<feature type="transmembrane region" description="Helical" evidence="1">
    <location>
        <begin position="280"/>
        <end position="301"/>
    </location>
</feature>
<dbReference type="OrthoDB" id="86125at2"/>
<accession>A0A377GV89</accession>
<sequence>MIFGTIGIIVSLILLMYLAYRGVSVLILAPVLACFAAVMGGLDTGNIHILATYTETFMSNLATYVRNFFPIFLLGAIFGKVMDDTGSAKSISYFICEKLGKEKAILAIVLACGILTYGGVSLFVVAFAVYPVAAELFKEAGIPKRFVPGTIALGAFTFTMTALPGTPQIQNAIPMAYFGTDVYAAPILGIVGSLVMCGLGLLWLQRRANAAMAKGEGYGNHDDNKQANEIVDHSKLPSFIVAISPIILVLVVSFIFSKFIFPAMNLDYLSSYNTTAGKVIGNWSLIISLLVSVAVSILLNLRRMNNVLKTLSDGVQGSFLAIMNTASEVGYGNVIAGLAAFAVVKGALLGLSSNPLISEAVSVSALAGITGSASGGLSIALSALGETYLREATALNIDPQVLHRIAAMACGGLDTLPHNGAVITLLAVTGMTHKESYADIGMCTVIIPAIAVAICIILATFGIV</sequence>
<dbReference type="RefSeq" id="WP_115268742.1">
    <property type="nucleotide sequence ID" value="NZ_CASFEE010000011.1"/>
</dbReference>
<reference evidence="2 3" key="1">
    <citation type="submission" date="2018-06" db="EMBL/GenBank/DDBJ databases">
        <authorList>
            <consortium name="Pathogen Informatics"/>
            <person name="Doyle S."/>
        </authorList>
    </citation>
    <scope>NUCLEOTIDE SEQUENCE [LARGE SCALE GENOMIC DNA]</scope>
    <source>
        <strain evidence="2 3">NCTC10723</strain>
    </source>
</reference>
<feature type="transmembrane region" description="Helical" evidence="1">
    <location>
        <begin position="440"/>
        <end position="463"/>
    </location>
</feature>
<name>A0A377GV89_9FUSO</name>
<dbReference type="PANTHER" id="PTHR30354">
    <property type="entry name" value="GNT FAMILY GLUCONATE TRANSPORTER"/>
    <property type="match status" value="1"/>
</dbReference>
<dbReference type="GO" id="GO:0015128">
    <property type="term" value="F:gluconate transmembrane transporter activity"/>
    <property type="evidence" value="ECO:0007669"/>
    <property type="project" value="InterPro"/>
</dbReference>
<evidence type="ECO:0000256" key="1">
    <source>
        <dbReference type="SAM" id="Phobius"/>
    </source>
</evidence>
<feature type="transmembrane region" description="Helical" evidence="1">
    <location>
        <begin position="61"/>
        <end position="83"/>
    </location>
</feature>
<feature type="transmembrane region" description="Helical" evidence="1">
    <location>
        <begin position="104"/>
        <end position="130"/>
    </location>
</feature>
<dbReference type="EMBL" id="UGGU01000003">
    <property type="protein sequence ID" value="STO30907.1"/>
    <property type="molecule type" value="Genomic_DNA"/>
</dbReference>
<keyword evidence="1" id="KW-0472">Membrane</keyword>
<dbReference type="Pfam" id="PF02447">
    <property type="entry name" value="GntP_permease"/>
    <property type="match status" value="1"/>
</dbReference>
<proteinExistence type="predicted"/>
<dbReference type="Proteomes" id="UP000255328">
    <property type="component" value="Unassembled WGS sequence"/>
</dbReference>
<organism evidence="2 3">
    <name type="scientific">Fusobacterium necrogenes</name>
    <dbReference type="NCBI Taxonomy" id="858"/>
    <lineage>
        <taxon>Bacteria</taxon>
        <taxon>Fusobacteriati</taxon>
        <taxon>Fusobacteriota</taxon>
        <taxon>Fusobacteriia</taxon>
        <taxon>Fusobacteriales</taxon>
        <taxon>Fusobacteriaceae</taxon>
        <taxon>Fusobacterium</taxon>
    </lineage>
</organism>
<dbReference type="PANTHER" id="PTHR30354:SF7">
    <property type="entry name" value="BLL7963 PROTEIN"/>
    <property type="match status" value="1"/>
</dbReference>
<feature type="transmembrane region" description="Helical" evidence="1">
    <location>
        <begin position="239"/>
        <end position="260"/>
    </location>
</feature>
<feature type="transmembrane region" description="Helical" evidence="1">
    <location>
        <begin position="183"/>
        <end position="204"/>
    </location>
</feature>
<dbReference type="AlphaFoldDB" id="A0A377GV89"/>
<keyword evidence="1" id="KW-0812">Transmembrane</keyword>
<keyword evidence="3" id="KW-1185">Reference proteome</keyword>
<dbReference type="GO" id="GO:0005886">
    <property type="term" value="C:plasma membrane"/>
    <property type="evidence" value="ECO:0007669"/>
    <property type="project" value="TreeGrafter"/>
</dbReference>
<dbReference type="InterPro" id="IPR003474">
    <property type="entry name" value="Glcn_transporter"/>
</dbReference>
<feature type="transmembrane region" description="Helical" evidence="1">
    <location>
        <begin position="12"/>
        <end position="41"/>
    </location>
</feature>
<evidence type="ECO:0000313" key="3">
    <source>
        <dbReference type="Proteomes" id="UP000255328"/>
    </source>
</evidence>
<protein>
    <submittedName>
        <fullName evidence="2">H+/gluconate symporter and related permeases</fullName>
    </submittedName>
</protein>
<keyword evidence="1" id="KW-1133">Transmembrane helix</keyword>
<gene>
    <name evidence="2" type="ORF">NCTC10723_00337</name>
</gene>
<evidence type="ECO:0000313" key="2">
    <source>
        <dbReference type="EMBL" id="STO30907.1"/>
    </source>
</evidence>